<dbReference type="PANTHER" id="PTHR30408:SF12">
    <property type="entry name" value="TYPE I RESTRICTION ENZYME MJAVIII SPECIFICITY SUBUNIT"/>
    <property type="match status" value="1"/>
</dbReference>
<dbReference type="InterPro" id="IPR044946">
    <property type="entry name" value="Restrct_endonuc_typeI_TRD_sf"/>
</dbReference>
<accession>C4FN07</accession>
<keyword evidence="2" id="KW-0680">Restriction system</keyword>
<evidence type="ECO:0000256" key="3">
    <source>
        <dbReference type="ARBA" id="ARBA00023125"/>
    </source>
</evidence>
<feature type="domain" description="Type I restriction modification DNA specificity" evidence="4">
    <location>
        <begin position="22"/>
        <end position="189"/>
    </location>
</feature>
<proteinExistence type="inferred from homology"/>
<dbReference type="eggNOG" id="COG0732">
    <property type="taxonomic scope" value="Bacteria"/>
</dbReference>
<dbReference type="GO" id="GO:0009307">
    <property type="term" value="P:DNA restriction-modification system"/>
    <property type="evidence" value="ECO:0007669"/>
    <property type="project" value="UniProtKB-KW"/>
</dbReference>
<evidence type="ECO:0000313" key="5">
    <source>
        <dbReference type="EMBL" id="EEP66099.1"/>
    </source>
</evidence>
<dbReference type="Gene3D" id="1.10.287.1120">
    <property type="entry name" value="Bipartite methylase S protein"/>
    <property type="match status" value="1"/>
</dbReference>
<name>C4FN07_9FIRM</name>
<dbReference type="AlphaFoldDB" id="C4FN07"/>
<dbReference type="PANTHER" id="PTHR30408">
    <property type="entry name" value="TYPE-1 RESTRICTION ENZYME ECOKI SPECIFICITY PROTEIN"/>
    <property type="match status" value="1"/>
</dbReference>
<protein>
    <submittedName>
        <fullName evidence="5">Type I restriction modification DNA specificity domain protein</fullName>
    </submittedName>
</protein>
<comment type="similarity">
    <text evidence="1">Belongs to the type-I restriction system S methylase family.</text>
</comment>
<reference evidence="5" key="1">
    <citation type="submission" date="2009-04" db="EMBL/GenBank/DDBJ databases">
        <authorList>
            <person name="Weinstock G."/>
            <person name="Sodergren E."/>
            <person name="Clifton S."/>
            <person name="Fulton L."/>
            <person name="Fulton B."/>
            <person name="Courtney L."/>
            <person name="Fronick C."/>
            <person name="Harrison M."/>
            <person name="Strong C."/>
            <person name="Farmer C."/>
            <person name="Delahaunty K."/>
            <person name="Markovic C."/>
            <person name="Hall O."/>
            <person name="Minx P."/>
            <person name="Tomlinson C."/>
            <person name="Mitreva M."/>
            <person name="Nelson J."/>
            <person name="Hou S."/>
            <person name="Wollam A."/>
            <person name="Pepin K.H."/>
            <person name="Johnson M."/>
            <person name="Bhonagiri V."/>
            <person name="Nash W.E."/>
            <person name="Warren W."/>
            <person name="Chinwalla A."/>
            <person name="Mardis E.R."/>
            <person name="Wilson R.K."/>
        </authorList>
    </citation>
    <scope>NUCLEOTIDE SEQUENCE [LARGE SCALE GENOMIC DNA]</scope>
    <source>
        <strain evidence="5">ATCC 17748</strain>
    </source>
</reference>
<sequence length="408" mass="46528">MNKMAKNNKMPAIRFSGYTDAWEQRKLSEVVTINPKTELPDKFKYVDLESVVGTNLLGFQVIKKENAPSRAQRLASYGDVFYQTVRPYQRNNYLFENIDKDMVFSTGYAQLRSKLDSYFLLTLVQNDNFVKVVLDNCTGTSYPAINGSELGKITVQIPSNDEEANQIGKVFRGIDNIITLHQRKLEKLKLIKKALLQKLFPQHGSNIPELRFKGFTDAWEQRKLSEFVDKAVDNRGKTPPLDENGAHPLIEVAALGGVYPDYSKVEKYLSDDVFNTNLRAYIKKDDILFTTVGSIGLVSLMDSREEAAIAQNIVAFRAKENFLPEYLYALFSNEDNQYKAKRIAMVAVQPSIKVSQLVNVEYMISTNIEEQERIGVFFSSLQSLITLHQRKLDMLKNVKKGLLQKMFV</sequence>
<dbReference type="Pfam" id="PF01420">
    <property type="entry name" value="Methylase_S"/>
    <property type="match status" value="2"/>
</dbReference>
<keyword evidence="3" id="KW-0238">DNA-binding</keyword>
<dbReference type="Gene3D" id="3.90.220.20">
    <property type="entry name" value="DNA methylase specificity domains"/>
    <property type="match status" value="2"/>
</dbReference>
<dbReference type="Proteomes" id="UP000003529">
    <property type="component" value="Unassembled WGS sequence"/>
</dbReference>
<comment type="caution">
    <text evidence="5">The sequence shown here is derived from an EMBL/GenBank/DDBJ whole genome shotgun (WGS) entry which is preliminary data.</text>
</comment>
<dbReference type="GO" id="GO:0003677">
    <property type="term" value="F:DNA binding"/>
    <property type="evidence" value="ECO:0007669"/>
    <property type="project" value="UniProtKB-KW"/>
</dbReference>
<dbReference type="InterPro" id="IPR000055">
    <property type="entry name" value="Restrct_endonuc_typeI_TRD"/>
</dbReference>
<dbReference type="EMBL" id="ACIK02000004">
    <property type="protein sequence ID" value="EEP66099.1"/>
    <property type="molecule type" value="Genomic_DNA"/>
</dbReference>
<evidence type="ECO:0000256" key="1">
    <source>
        <dbReference type="ARBA" id="ARBA00010923"/>
    </source>
</evidence>
<evidence type="ECO:0000313" key="6">
    <source>
        <dbReference type="Proteomes" id="UP000003529"/>
    </source>
</evidence>
<keyword evidence="6" id="KW-1185">Reference proteome</keyword>
<gene>
    <name evidence="5" type="ORF">VEIDISOL_00163</name>
</gene>
<feature type="domain" description="Type I restriction modification DNA specificity" evidence="4">
    <location>
        <begin position="218"/>
        <end position="396"/>
    </location>
</feature>
<dbReference type="HOGENOM" id="CLU_021095_0_3_9"/>
<dbReference type="SUPFAM" id="SSF116734">
    <property type="entry name" value="DNA methylase specificity domain"/>
    <property type="match status" value="2"/>
</dbReference>
<dbReference type="InterPro" id="IPR052021">
    <property type="entry name" value="Type-I_RS_S_subunit"/>
</dbReference>
<evidence type="ECO:0000259" key="4">
    <source>
        <dbReference type="Pfam" id="PF01420"/>
    </source>
</evidence>
<organism evidence="5 6">
    <name type="scientific">Veillonella dispar ATCC 17748</name>
    <dbReference type="NCBI Taxonomy" id="546273"/>
    <lineage>
        <taxon>Bacteria</taxon>
        <taxon>Bacillati</taxon>
        <taxon>Bacillota</taxon>
        <taxon>Negativicutes</taxon>
        <taxon>Veillonellales</taxon>
        <taxon>Veillonellaceae</taxon>
        <taxon>Veillonella</taxon>
    </lineage>
</organism>
<evidence type="ECO:0000256" key="2">
    <source>
        <dbReference type="ARBA" id="ARBA00022747"/>
    </source>
</evidence>